<dbReference type="SUPFAM" id="SSF46785">
    <property type="entry name" value="Winged helix' DNA-binding domain"/>
    <property type="match status" value="1"/>
</dbReference>
<dbReference type="AlphaFoldDB" id="A0A1D8JEX6"/>
<dbReference type="PROSITE" id="PS50949">
    <property type="entry name" value="HTH_GNTR"/>
    <property type="match status" value="1"/>
</dbReference>
<proteinExistence type="predicted"/>
<dbReference type="InterPro" id="IPR036388">
    <property type="entry name" value="WH-like_DNA-bd_sf"/>
</dbReference>
<evidence type="ECO:0000259" key="4">
    <source>
        <dbReference type="PROSITE" id="PS50949"/>
    </source>
</evidence>
<evidence type="ECO:0000256" key="1">
    <source>
        <dbReference type="ARBA" id="ARBA00023015"/>
    </source>
</evidence>
<dbReference type="GO" id="GO:0003700">
    <property type="term" value="F:DNA-binding transcription factor activity"/>
    <property type="evidence" value="ECO:0007669"/>
    <property type="project" value="InterPro"/>
</dbReference>
<protein>
    <recommendedName>
        <fullName evidence="4">HTH gntR-type domain-containing protein</fullName>
    </recommendedName>
</protein>
<keyword evidence="2" id="KW-0238">DNA-binding</keyword>
<reference evidence="5 6" key="1">
    <citation type="submission" date="2016-09" db="EMBL/GenBank/DDBJ databases">
        <title>Complete genome sequence of the Lysinibacillus sphaericus LMG 22257, a specie of Bacillus with ureolytic activity that can effectively biodeposit calcium carbonate.</title>
        <authorList>
            <person name="Yan W."/>
        </authorList>
    </citation>
    <scope>NUCLEOTIDE SEQUENCE [LARGE SCALE GENOMIC DNA]</scope>
    <source>
        <strain evidence="5 6">LMG 22257</strain>
    </source>
</reference>
<dbReference type="EMBL" id="CP017560">
    <property type="protein sequence ID" value="AOV07265.1"/>
    <property type="molecule type" value="Genomic_DNA"/>
</dbReference>
<dbReference type="SMART" id="SM00345">
    <property type="entry name" value="HTH_GNTR"/>
    <property type="match status" value="1"/>
</dbReference>
<keyword evidence="1" id="KW-0805">Transcription regulation</keyword>
<dbReference type="InterPro" id="IPR000524">
    <property type="entry name" value="Tscrpt_reg_HTH_GntR"/>
</dbReference>
<dbReference type="Proteomes" id="UP000185746">
    <property type="component" value="Chromosome"/>
</dbReference>
<dbReference type="Gene3D" id="1.10.10.10">
    <property type="entry name" value="Winged helix-like DNA-binding domain superfamily/Winged helix DNA-binding domain"/>
    <property type="match status" value="1"/>
</dbReference>
<dbReference type="InterPro" id="IPR036390">
    <property type="entry name" value="WH_DNA-bd_sf"/>
</dbReference>
<evidence type="ECO:0000256" key="3">
    <source>
        <dbReference type="ARBA" id="ARBA00023163"/>
    </source>
</evidence>
<dbReference type="RefSeq" id="WP_075527394.1">
    <property type="nucleotide sequence ID" value="NZ_CP017560.1"/>
</dbReference>
<accession>A0A1D8JEX6</accession>
<dbReference type="PANTHER" id="PTHR38445:SF12">
    <property type="entry name" value="GNTR-FAMILY TRANSCRIPTIONAL REGULATOR"/>
    <property type="match status" value="1"/>
</dbReference>
<keyword evidence="3" id="KW-0804">Transcription</keyword>
<name>A0A1D8JEX6_9BACL</name>
<organism evidence="5 6">
    <name type="scientific">Sporosarcina ureilytica</name>
    <dbReference type="NCBI Taxonomy" id="298596"/>
    <lineage>
        <taxon>Bacteria</taxon>
        <taxon>Bacillati</taxon>
        <taxon>Bacillota</taxon>
        <taxon>Bacilli</taxon>
        <taxon>Bacillales</taxon>
        <taxon>Caryophanaceae</taxon>
        <taxon>Sporosarcina</taxon>
    </lineage>
</organism>
<evidence type="ECO:0000313" key="6">
    <source>
        <dbReference type="Proteomes" id="UP000185746"/>
    </source>
</evidence>
<sequence>MFIEIDMDSEVPIYIQLMNGLIEAIANGTLQTGNTLPSVRALASDLGINMHTVNKTYRELEKKGLVQIIPKSGTIVQQRTVDEAKLQQFTHLIRPMMAELLANGLTEEQVHQLSSDIMISIKEGDQ</sequence>
<dbReference type="KEGG" id="surl:BI350_06740"/>
<gene>
    <name evidence="5" type="ORF">BI350_06740</name>
</gene>
<feature type="domain" description="HTH gntR-type" evidence="4">
    <location>
        <begin position="11"/>
        <end position="79"/>
    </location>
</feature>
<dbReference type="PANTHER" id="PTHR38445">
    <property type="entry name" value="HTH-TYPE TRANSCRIPTIONAL REPRESSOR YTRA"/>
    <property type="match status" value="1"/>
</dbReference>
<dbReference type="Pfam" id="PF00392">
    <property type="entry name" value="GntR"/>
    <property type="match status" value="1"/>
</dbReference>
<keyword evidence="6" id="KW-1185">Reference proteome</keyword>
<dbReference type="GO" id="GO:0003677">
    <property type="term" value="F:DNA binding"/>
    <property type="evidence" value="ECO:0007669"/>
    <property type="project" value="UniProtKB-KW"/>
</dbReference>
<evidence type="ECO:0000313" key="5">
    <source>
        <dbReference type="EMBL" id="AOV07265.1"/>
    </source>
</evidence>
<dbReference type="CDD" id="cd07377">
    <property type="entry name" value="WHTH_GntR"/>
    <property type="match status" value="1"/>
</dbReference>
<evidence type="ECO:0000256" key="2">
    <source>
        <dbReference type="ARBA" id="ARBA00023125"/>
    </source>
</evidence>